<accession>A0A0D2N8V6</accession>
<keyword evidence="3" id="KW-1185">Reference proteome</keyword>
<evidence type="ECO:0000256" key="1">
    <source>
        <dbReference type="SAM" id="MobiDB-lite"/>
    </source>
</evidence>
<protein>
    <submittedName>
        <fullName evidence="2">Uncharacterized protein</fullName>
    </submittedName>
</protein>
<dbReference type="EMBL" id="KN817784">
    <property type="protein sequence ID" value="KJA13116.1"/>
    <property type="molecule type" value="Genomic_DNA"/>
</dbReference>
<evidence type="ECO:0000313" key="2">
    <source>
        <dbReference type="EMBL" id="KJA13116.1"/>
    </source>
</evidence>
<feature type="region of interest" description="Disordered" evidence="1">
    <location>
        <begin position="9"/>
        <end position="29"/>
    </location>
</feature>
<name>A0A0D2N8V6_HYPSF</name>
<organism evidence="2 3">
    <name type="scientific">Hypholoma sublateritium (strain FD-334 SS-4)</name>
    <dbReference type="NCBI Taxonomy" id="945553"/>
    <lineage>
        <taxon>Eukaryota</taxon>
        <taxon>Fungi</taxon>
        <taxon>Dikarya</taxon>
        <taxon>Basidiomycota</taxon>
        <taxon>Agaricomycotina</taxon>
        <taxon>Agaricomycetes</taxon>
        <taxon>Agaricomycetidae</taxon>
        <taxon>Agaricales</taxon>
        <taxon>Agaricineae</taxon>
        <taxon>Strophariaceae</taxon>
        <taxon>Hypholoma</taxon>
    </lineage>
</organism>
<gene>
    <name evidence="2" type="ORF">HYPSUDRAFT_209811</name>
</gene>
<dbReference type="Proteomes" id="UP000054270">
    <property type="component" value="Unassembled WGS sequence"/>
</dbReference>
<sequence length="297" mass="31803">MPFHLLPAVHGSNNAASAPEQASKLDTHRRPLTRHATWTTAIRDTPAIWLPYHLSTIPAAHRWPEVNLHTTVPPPEHAATAPECAATLAQACFLASLPLPHPTSPPQHPHELRSSCGCLSSSLRHSMTTFPCRGACMSCNARAGVTLMFPSPPSPNNAAKIMVLTSMVAPLPLPAFSSLQRSTVSRRSPHCPMPLRAPARAAKLAQELFFDAAPPPLPLQHPTAPFPAIPTSPAPIWDHSALDLFPPRSPPAVLCPCCSSTRQCHHASPAPSAQVLPDAAPLIHHLTSPHRCVRGLL</sequence>
<proteinExistence type="predicted"/>
<reference evidence="3" key="1">
    <citation type="submission" date="2014-04" db="EMBL/GenBank/DDBJ databases">
        <title>Evolutionary Origins and Diversification of the Mycorrhizal Mutualists.</title>
        <authorList>
            <consortium name="DOE Joint Genome Institute"/>
            <consortium name="Mycorrhizal Genomics Consortium"/>
            <person name="Kohler A."/>
            <person name="Kuo A."/>
            <person name="Nagy L.G."/>
            <person name="Floudas D."/>
            <person name="Copeland A."/>
            <person name="Barry K.W."/>
            <person name="Cichocki N."/>
            <person name="Veneault-Fourrey C."/>
            <person name="LaButti K."/>
            <person name="Lindquist E.A."/>
            <person name="Lipzen A."/>
            <person name="Lundell T."/>
            <person name="Morin E."/>
            <person name="Murat C."/>
            <person name="Riley R."/>
            <person name="Ohm R."/>
            <person name="Sun H."/>
            <person name="Tunlid A."/>
            <person name="Henrissat B."/>
            <person name="Grigoriev I.V."/>
            <person name="Hibbett D.S."/>
            <person name="Martin F."/>
        </authorList>
    </citation>
    <scope>NUCLEOTIDE SEQUENCE [LARGE SCALE GENOMIC DNA]</scope>
    <source>
        <strain evidence="3">FD-334 SS-4</strain>
    </source>
</reference>
<dbReference type="AlphaFoldDB" id="A0A0D2N8V6"/>
<evidence type="ECO:0000313" key="3">
    <source>
        <dbReference type="Proteomes" id="UP000054270"/>
    </source>
</evidence>